<dbReference type="Gene3D" id="1.10.3290.10">
    <property type="entry name" value="Fido-like domain"/>
    <property type="match status" value="1"/>
</dbReference>
<evidence type="ECO:0000259" key="8">
    <source>
        <dbReference type="PROSITE" id="PS51459"/>
    </source>
</evidence>
<dbReference type="GO" id="GO:0005524">
    <property type="term" value="F:ATP binding"/>
    <property type="evidence" value="ECO:0007669"/>
    <property type="project" value="UniProtKB-KW"/>
</dbReference>
<evidence type="ECO:0000256" key="4">
    <source>
        <dbReference type="ARBA" id="ARBA00022840"/>
    </source>
</evidence>
<organism evidence="9 10">
    <name type="scientific">Alysiella crassa</name>
    <dbReference type="NCBI Taxonomy" id="153491"/>
    <lineage>
        <taxon>Bacteria</taxon>
        <taxon>Pseudomonadati</taxon>
        <taxon>Pseudomonadota</taxon>
        <taxon>Betaproteobacteria</taxon>
        <taxon>Neisseriales</taxon>
        <taxon>Neisseriaceae</taxon>
        <taxon>Alysiella</taxon>
    </lineage>
</organism>
<keyword evidence="4" id="KW-0067">ATP-binding</keyword>
<comment type="catalytic activity">
    <reaction evidence="6">
        <text>L-threonyl-[protein] + ATP = 3-O-(5'-adenylyl)-L-threonyl-[protein] + diphosphate</text>
        <dbReference type="Rhea" id="RHEA:54292"/>
        <dbReference type="Rhea" id="RHEA-COMP:11060"/>
        <dbReference type="Rhea" id="RHEA-COMP:13847"/>
        <dbReference type="ChEBI" id="CHEBI:30013"/>
        <dbReference type="ChEBI" id="CHEBI:30616"/>
        <dbReference type="ChEBI" id="CHEBI:33019"/>
        <dbReference type="ChEBI" id="CHEBI:138113"/>
        <dbReference type="EC" id="2.7.7.108"/>
    </reaction>
</comment>
<accession>A0A376BN57</accession>
<keyword evidence="1 9" id="KW-0808">Transferase</keyword>
<dbReference type="RefSeq" id="WP_034292084.1">
    <property type="nucleotide sequence ID" value="NZ_CP091519.2"/>
</dbReference>
<dbReference type="Proteomes" id="UP000254209">
    <property type="component" value="Unassembled WGS sequence"/>
</dbReference>
<evidence type="ECO:0000313" key="9">
    <source>
        <dbReference type="EMBL" id="SSY71159.1"/>
    </source>
</evidence>
<dbReference type="InterPro" id="IPR036597">
    <property type="entry name" value="Fido-like_dom_sf"/>
</dbReference>
<dbReference type="OrthoDB" id="9813719at2"/>
<protein>
    <recommendedName>
        <fullName evidence="5">protein adenylyltransferase</fullName>
        <ecNumber evidence="5">2.7.7.108</ecNumber>
    </recommendedName>
</protein>
<dbReference type="SUPFAM" id="SSF140931">
    <property type="entry name" value="Fic-like"/>
    <property type="match status" value="1"/>
</dbReference>
<gene>
    <name evidence="9" type="primary">fic</name>
    <name evidence="9" type="ORF">NCTC10283_01299</name>
</gene>
<evidence type="ECO:0000313" key="10">
    <source>
        <dbReference type="Proteomes" id="UP000254209"/>
    </source>
</evidence>
<reference evidence="9 10" key="1">
    <citation type="submission" date="2018-06" db="EMBL/GenBank/DDBJ databases">
        <authorList>
            <consortium name="Pathogen Informatics"/>
            <person name="Doyle S."/>
        </authorList>
    </citation>
    <scope>NUCLEOTIDE SEQUENCE [LARGE SCALE GENOMIC DNA]</scope>
    <source>
        <strain evidence="9 10">NCTC10283</strain>
    </source>
</reference>
<name>A0A376BN57_9NEIS</name>
<dbReference type="AlphaFoldDB" id="A0A376BN57"/>
<dbReference type="STRING" id="1120980.GCA_000745955_00915"/>
<evidence type="ECO:0000256" key="5">
    <source>
        <dbReference type="ARBA" id="ARBA00034531"/>
    </source>
</evidence>
<feature type="domain" description="Fido" evidence="8">
    <location>
        <begin position="53"/>
        <end position="212"/>
    </location>
</feature>
<evidence type="ECO:0000256" key="1">
    <source>
        <dbReference type="ARBA" id="ARBA00022679"/>
    </source>
</evidence>
<dbReference type="GO" id="GO:0070733">
    <property type="term" value="F:AMPylase activity"/>
    <property type="evidence" value="ECO:0007669"/>
    <property type="project" value="UniProtKB-EC"/>
</dbReference>
<dbReference type="PROSITE" id="PS51459">
    <property type="entry name" value="FIDO"/>
    <property type="match status" value="1"/>
</dbReference>
<dbReference type="PANTHER" id="PTHR39560:SF1">
    <property type="entry name" value="PROTEIN ADENYLYLTRANSFERASE FIC-RELATED"/>
    <property type="match status" value="1"/>
</dbReference>
<proteinExistence type="predicted"/>
<evidence type="ECO:0000256" key="7">
    <source>
        <dbReference type="ARBA" id="ARBA00048696"/>
    </source>
</evidence>
<dbReference type="PANTHER" id="PTHR39560">
    <property type="entry name" value="PROTEIN ADENYLYLTRANSFERASE FIC-RELATED"/>
    <property type="match status" value="1"/>
</dbReference>
<keyword evidence="10" id="KW-1185">Reference proteome</keyword>
<dbReference type="EC" id="2.7.7.108" evidence="5"/>
<keyword evidence="2 9" id="KW-0548">Nucleotidyltransferase</keyword>
<sequence length="218" mass="25637">MDKVNPYRDENGVPYNKFHLNNQQEVDLIEYAFTSRRMAEMLTEHILDKWQSYDLSHLQAIHQHLFQDMYDWAGKIRTVHLNKYMANGQISVFASPDKIQSGWTKLAQEIAEFRTQTDLSFDDKVKKLTEIFIKANHLHPFAEGNGRSLQVFMQQLARTQNVCLDYRDTHAEDWNRACALSGVYGDLIDDEHGRHIIRQPTDREPIKRIFREIAYPLV</sequence>
<comment type="catalytic activity">
    <reaction evidence="7">
        <text>L-tyrosyl-[protein] + ATP = O-(5'-adenylyl)-L-tyrosyl-[protein] + diphosphate</text>
        <dbReference type="Rhea" id="RHEA:54288"/>
        <dbReference type="Rhea" id="RHEA-COMP:10136"/>
        <dbReference type="Rhea" id="RHEA-COMP:13846"/>
        <dbReference type="ChEBI" id="CHEBI:30616"/>
        <dbReference type="ChEBI" id="CHEBI:33019"/>
        <dbReference type="ChEBI" id="CHEBI:46858"/>
        <dbReference type="ChEBI" id="CHEBI:83624"/>
        <dbReference type="EC" id="2.7.7.108"/>
    </reaction>
</comment>
<evidence type="ECO:0000256" key="2">
    <source>
        <dbReference type="ARBA" id="ARBA00022695"/>
    </source>
</evidence>
<evidence type="ECO:0000256" key="6">
    <source>
        <dbReference type="ARBA" id="ARBA00047939"/>
    </source>
</evidence>
<dbReference type="Pfam" id="PF02661">
    <property type="entry name" value="Fic"/>
    <property type="match status" value="1"/>
</dbReference>
<dbReference type="InterPro" id="IPR003812">
    <property type="entry name" value="Fido"/>
</dbReference>
<evidence type="ECO:0000256" key="3">
    <source>
        <dbReference type="ARBA" id="ARBA00022741"/>
    </source>
</evidence>
<keyword evidence="3" id="KW-0547">Nucleotide-binding</keyword>
<dbReference type="EMBL" id="UFSO01000002">
    <property type="protein sequence ID" value="SSY71159.1"/>
    <property type="molecule type" value="Genomic_DNA"/>
</dbReference>
<dbReference type="GO" id="GO:0051302">
    <property type="term" value="P:regulation of cell division"/>
    <property type="evidence" value="ECO:0007669"/>
    <property type="project" value="TreeGrafter"/>
</dbReference>